<protein>
    <submittedName>
        <fullName evidence="2">Uncharacterized protein</fullName>
    </submittedName>
</protein>
<evidence type="ECO:0000313" key="2">
    <source>
        <dbReference type="EMBL" id="KIG13339.1"/>
    </source>
</evidence>
<feature type="compositionally biased region" description="Low complexity" evidence="1">
    <location>
        <begin position="334"/>
        <end position="355"/>
    </location>
</feature>
<feature type="compositionally biased region" description="Basic residues" evidence="1">
    <location>
        <begin position="141"/>
        <end position="152"/>
    </location>
</feature>
<evidence type="ECO:0000313" key="3">
    <source>
        <dbReference type="Proteomes" id="UP000031599"/>
    </source>
</evidence>
<dbReference type="EMBL" id="JMCC02000099">
    <property type="protein sequence ID" value="KIG13339.1"/>
    <property type="molecule type" value="Genomic_DNA"/>
</dbReference>
<dbReference type="Proteomes" id="UP000031599">
    <property type="component" value="Unassembled WGS sequence"/>
</dbReference>
<feature type="region of interest" description="Disordered" evidence="1">
    <location>
        <begin position="48"/>
        <end position="164"/>
    </location>
</feature>
<sequence>MSQDEIVIDIDIDELSAVRTEFGEIDELDELTLKGRRRAVLDDLTDEVEVEDLTERDAEDLTEQDDDDDDDDAAELDPSGEEPLAADPDPSSAAQDDAPEPASASADEVTATAASAEDQPQVDADNDSDSDSSGESEGDKKKRRRRRRRKKAPVAPPELTCPPHKDFWEIWAGKFSAADFAREEDSKDAETDTDDDIQVETVRPAAPFAEPEVDDSSVPVIQDAPGDDALVRVGLNIGRKHGHKAAHVRALLRRVTGLHGKAVKDLTVRDQNSLFRMDGQHFETVVARLDGSVVDSIALTLVKMTELDADATPLRLPDEQAATMVAASTLADALDSSAAEPPEPAPEQAVAPAEPTNSGDAGETVSADDAVDRQPEASVTDVTDVTDVTEAPEPIAAGPEEG</sequence>
<dbReference type="AlphaFoldDB" id="A0A0C1Z6T5"/>
<gene>
    <name evidence="2" type="ORF">DB30_08106</name>
</gene>
<evidence type="ECO:0000256" key="1">
    <source>
        <dbReference type="SAM" id="MobiDB-lite"/>
    </source>
</evidence>
<feature type="compositionally biased region" description="Acidic residues" evidence="1">
    <location>
        <begin position="48"/>
        <end position="80"/>
    </location>
</feature>
<comment type="caution">
    <text evidence="2">The sequence shown here is derived from an EMBL/GenBank/DDBJ whole genome shotgun (WGS) entry which is preliminary data.</text>
</comment>
<proteinExistence type="predicted"/>
<reference evidence="2 3" key="1">
    <citation type="submission" date="2014-12" db="EMBL/GenBank/DDBJ databases">
        <title>Genome assembly of Enhygromyxa salina DSM 15201.</title>
        <authorList>
            <person name="Sharma G."/>
            <person name="Subramanian S."/>
        </authorList>
    </citation>
    <scope>NUCLEOTIDE SEQUENCE [LARGE SCALE GENOMIC DNA]</scope>
    <source>
        <strain evidence="2 3">DSM 15201</strain>
    </source>
</reference>
<feature type="compositionally biased region" description="Acidic residues" evidence="1">
    <location>
        <begin position="124"/>
        <end position="136"/>
    </location>
</feature>
<feature type="compositionally biased region" description="Low complexity" evidence="1">
    <location>
        <begin position="85"/>
        <end position="107"/>
    </location>
</feature>
<feature type="compositionally biased region" description="Low complexity" evidence="1">
    <location>
        <begin position="379"/>
        <end position="402"/>
    </location>
</feature>
<name>A0A0C1Z6T5_9BACT</name>
<accession>A0A0C1Z6T5</accession>
<organism evidence="2 3">
    <name type="scientific">Enhygromyxa salina</name>
    <dbReference type="NCBI Taxonomy" id="215803"/>
    <lineage>
        <taxon>Bacteria</taxon>
        <taxon>Pseudomonadati</taxon>
        <taxon>Myxococcota</taxon>
        <taxon>Polyangia</taxon>
        <taxon>Nannocystales</taxon>
        <taxon>Nannocystaceae</taxon>
        <taxon>Enhygromyxa</taxon>
    </lineage>
</organism>
<feature type="region of interest" description="Disordered" evidence="1">
    <location>
        <begin position="334"/>
        <end position="402"/>
    </location>
</feature>